<dbReference type="PANTHER" id="PTHR48258">
    <property type="entry name" value="DUF4218 DOMAIN-CONTAINING PROTEIN-RELATED"/>
    <property type="match status" value="1"/>
</dbReference>
<protein>
    <recommendedName>
        <fullName evidence="2">DUF4216 domain-containing protein</fullName>
    </recommendedName>
</protein>
<name>A0A438J745_VITVI</name>
<organism evidence="3 4">
    <name type="scientific">Vitis vinifera</name>
    <name type="common">Grape</name>
    <dbReference type="NCBI Taxonomy" id="29760"/>
    <lineage>
        <taxon>Eukaryota</taxon>
        <taxon>Viridiplantae</taxon>
        <taxon>Streptophyta</taxon>
        <taxon>Embryophyta</taxon>
        <taxon>Tracheophyta</taxon>
        <taxon>Spermatophyta</taxon>
        <taxon>Magnoliopsida</taxon>
        <taxon>eudicotyledons</taxon>
        <taxon>Gunneridae</taxon>
        <taxon>Pentapetalae</taxon>
        <taxon>rosids</taxon>
        <taxon>Vitales</taxon>
        <taxon>Vitaceae</taxon>
        <taxon>Viteae</taxon>
        <taxon>Vitis</taxon>
    </lineage>
</organism>
<dbReference type="EMBL" id="QGNW01000059">
    <property type="protein sequence ID" value="RVX04782.1"/>
    <property type="molecule type" value="Genomic_DNA"/>
</dbReference>
<proteinExistence type="predicted"/>
<evidence type="ECO:0000313" key="4">
    <source>
        <dbReference type="Proteomes" id="UP000288805"/>
    </source>
</evidence>
<reference evidence="3 4" key="1">
    <citation type="journal article" date="2018" name="PLoS Genet.">
        <title>Population sequencing reveals clonal diversity and ancestral inbreeding in the grapevine cultivar Chardonnay.</title>
        <authorList>
            <person name="Roach M.J."/>
            <person name="Johnson D.L."/>
            <person name="Bohlmann J."/>
            <person name="van Vuuren H.J."/>
            <person name="Jones S.J."/>
            <person name="Pretorius I.S."/>
            <person name="Schmidt S.A."/>
            <person name="Borneman A.R."/>
        </authorList>
    </citation>
    <scope>NUCLEOTIDE SEQUENCE [LARGE SCALE GENOMIC DNA]</scope>
    <source>
        <strain evidence="4">cv. Chardonnay</strain>
        <tissue evidence="3">Leaf</tissue>
    </source>
</reference>
<dbReference type="Pfam" id="PF13952">
    <property type="entry name" value="DUF4216"/>
    <property type="match status" value="1"/>
</dbReference>
<gene>
    <name evidence="3" type="ORF">CK203_025058</name>
</gene>
<feature type="domain" description="DUF4216" evidence="2">
    <location>
        <begin position="161"/>
        <end position="221"/>
    </location>
</feature>
<accession>A0A438J745</accession>
<dbReference type="AlphaFoldDB" id="A0A438J745"/>
<sequence>MGLRCELGPRFESNRTYLPPTCYTLSKVEKKLFCQTLSQLKVPEGYCSNMRNLVSMEDLKLYGLKSHDYHALMQHKVVDVPALDKLQNDVVIEVAIGNNEPISETLKWIAHGPSHYVSKYHGYVINGCRYHSKERDDLQATQNSGVSIVASTMQIASAKDQKPVFVFKCDWVDNKNGIKVDDLGFTLVDFNKIAHKSDPFILASQAKQVFYVQDQLDPRWTLLEVEAFDAMDDSNAICIRGDCEGIWIENKSSVAELMDPEKGKKPKKEVQRNDTKVHDYQEQKQRDQVADKLLKESQENGRSVNGSNDILVEALEVVEKPIRRGEDAGSTSANRTKEQVVDASYDSSAPLPIPIPGQNYYCWGCNWLPSLWPTHLVIIHTLISTSKKGKKQKENEVEVKSKGEKAQDIKNFEALVGLMLSTSRSTSC</sequence>
<dbReference type="Proteomes" id="UP000288805">
    <property type="component" value="Unassembled WGS sequence"/>
</dbReference>
<feature type="compositionally biased region" description="Basic and acidic residues" evidence="1">
    <location>
        <begin position="259"/>
        <end position="287"/>
    </location>
</feature>
<feature type="region of interest" description="Disordered" evidence="1">
    <location>
        <begin position="257"/>
        <end position="287"/>
    </location>
</feature>
<evidence type="ECO:0000313" key="3">
    <source>
        <dbReference type="EMBL" id="RVX04782.1"/>
    </source>
</evidence>
<evidence type="ECO:0000256" key="1">
    <source>
        <dbReference type="SAM" id="MobiDB-lite"/>
    </source>
</evidence>
<evidence type="ECO:0000259" key="2">
    <source>
        <dbReference type="Pfam" id="PF13952"/>
    </source>
</evidence>
<comment type="caution">
    <text evidence="3">The sequence shown here is derived from an EMBL/GenBank/DDBJ whole genome shotgun (WGS) entry which is preliminary data.</text>
</comment>
<dbReference type="InterPro" id="IPR025312">
    <property type="entry name" value="DUF4216"/>
</dbReference>